<reference evidence="1 2" key="1">
    <citation type="submission" date="2018-12" db="EMBL/GenBank/DDBJ databases">
        <title>Glycomyces sp. YIM 121974 draft genome.</title>
        <authorList>
            <person name="Li Q."/>
        </authorList>
    </citation>
    <scope>NUCLEOTIDE SEQUENCE [LARGE SCALE GENOMIC DNA]</scope>
    <source>
        <strain evidence="1 2">YIM 121974</strain>
    </source>
</reference>
<dbReference type="EMBL" id="RSEB01000003">
    <property type="protein sequence ID" value="RRR99133.1"/>
    <property type="molecule type" value="Genomic_DNA"/>
</dbReference>
<protein>
    <submittedName>
        <fullName evidence="1">Uncharacterized protein</fullName>
    </submittedName>
</protein>
<evidence type="ECO:0000313" key="2">
    <source>
        <dbReference type="Proteomes" id="UP000277256"/>
    </source>
</evidence>
<dbReference type="RefSeq" id="WP_125247652.1">
    <property type="nucleotide sequence ID" value="NZ_RSEB01000003.1"/>
</dbReference>
<gene>
    <name evidence="1" type="ORF">EIW28_10305</name>
</gene>
<evidence type="ECO:0000313" key="1">
    <source>
        <dbReference type="EMBL" id="RRR99133.1"/>
    </source>
</evidence>
<dbReference type="Proteomes" id="UP000277256">
    <property type="component" value="Unassembled WGS sequence"/>
</dbReference>
<keyword evidence="2" id="KW-1185">Reference proteome</keyword>
<sequence>MSQELPELEFDLGEAFIRMDEAVAETIEGLPDFPGFQTRTTLKLDCPVEGRESYEINYKFPEHTIGSDLVTREYFSVLKAHWASLGWEVHGERDDADGNISDIQATRPDGVNVWYSNLLGQAIIHAQVACVSPEGEPVCGPPLGGVTPENDSTKDCIVKEPEESATETTDAIAPFGDVQAAPVSFPGGWGRVTRLGTS</sequence>
<dbReference type="OrthoDB" id="5182181at2"/>
<name>A0A426UWX3_9ACTN</name>
<organism evidence="1 2">
    <name type="scientific">Glycomyces terrestris</name>
    <dbReference type="NCBI Taxonomy" id="2493553"/>
    <lineage>
        <taxon>Bacteria</taxon>
        <taxon>Bacillati</taxon>
        <taxon>Actinomycetota</taxon>
        <taxon>Actinomycetes</taxon>
        <taxon>Glycomycetales</taxon>
        <taxon>Glycomycetaceae</taxon>
        <taxon>Glycomyces</taxon>
    </lineage>
</organism>
<comment type="caution">
    <text evidence="1">The sequence shown here is derived from an EMBL/GenBank/DDBJ whole genome shotgun (WGS) entry which is preliminary data.</text>
</comment>
<dbReference type="AlphaFoldDB" id="A0A426UWX3"/>
<accession>A0A426UWX3</accession>
<proteinExistence type="predicted"/>